<reference evidence="7" key="1">
    <citation type="journal article" date="2019" name="Int. J. Syst. Evol. Microbiol.">
        <title>The Global Catalogue of Microorganisms (GCM) 10K type strain sequencing project: providing services to taxonomists for standard genome sequencing and annotation.</title>
        <authorList>
            <consortium name="The Broad Institute Genomics Platform"/>
            <consortium name="The Broad Institute Genome Sequencing Center for Infectious Disease"/>
            <person name="Wu L."/>
            <person name="Ma J."/>
        </authorList>
    </citation>
    <scope>NUCLEOTIDE SEQUENCE [LARGE SCALE GENOMIC DNA]</scope>
    <source>
        <strain evidence="7">KCTC 42143</strain>
    </source>
</reference>
<dbReference type="Pfam" id="PF13457">
    <property type="entry name" value="GW"/>
    <property type="match status" value="11"/>
</dbReference>
<dbReference type="Proteomes" id="UP001597285">
    <property type="component" value="Unassembled WGS sequence"/>
</dbReference>
<feature type="domain" description="GW" evidence="5">
    <location>
        <begin position="232"/>
        <end position="311"/>
    </location>
</feature>
<evidence type="ECO:0000256" key="2">
    <source>
        <dbReference type="ARBA" id="ARBA00022729"/>
    </source>
</evidence>
<keyword evidence="7" id="KW-1185">Reference proteome</keyword>
<accession>A0ABW4NM39</accession>
<dbReference type="Pfam" id="PF01510">
    <property type="entry name" value="Amidase_2"/>
    <property type="match status" value="1"/>
</dbReference>
<dbReference type="CDD" id="cd06583">
    <property type="entry name" value="PGRP"/>
    <property type="match status" value="1"/>
</dbReference>
<gene>
    <name evidence="6" type="ORF">ACFSBK_04820</name>
</gene>
<evidence type="ECO:0000259" key="5">
    <source>
        <dbReference type="PROSITE" id="PS51780"/>
    </source>
</evidence>
<evidence type="ECO:0000313" key="7">
    <source>
        <dbReference type="Proteomes" id="UP001597285"/>
    </source>
</evidence>
<keyword evidence="2 4" id="KW-0732">Signal</keyword>
<sequence length="1085" mass="118723">MKKRYKATLVLGIASFGVIGLMQPSASVEAAVSVQSNQYPKVNTYIKQQNLRTAKITQSYKQFLQFDYRNGNGAAEGIVIHETANPNSTITSEINYMTINWQNAFVHAFVDKDNIIQIHPADFAVWGAGKQANPRFYQIELVEHDTFHQFAQSVNNDAYLAAYMLYYFDLEPSRATKGGSGTIWTHDEVSRYLGGTDHTDPVGYFAKWGYTVSDFYNLVVEKYNAMPNQIFKEDNLNRQYAVPVDPKNYGIWNGPYPGNGSAKVGELHSYANQPIVVYKEVRTKNGDWVQFGQNGKVIGWVGKTGIQITPAVSTPVTNAYDYGVWDSYQRGMKRVTGLSDFAGKEIKVTKEATANNGVEWVEFSSNNKVIGWVAKKGIAIGLTPSQVPQNISKKGTPVPNAYDFGVWNDYEKGNTRVAGLSEYAGKSVQVVKEVISSTGVKWVQFSVDGKIIGWVAESGIRYVSVPKEVSKAGTPVPNAYDFGVWNDYEPGNKRVAGLSEYAGKSIKVIKEVLSSTGVKWVQFSADGKVIGWVAETGIRYGEAPKEVSKLGTPVPNAYDFGIWNDYEAGNTRVAGLSEYAGKPVKVIKEIVSSAGVKWVQFSVDGTVIGWVAETGIRYGAVPQEVSKIGTPVPNAYNYGVWNDYEPGNTRVAGLSAFAGKQVGVVAEVTSSIGVKWVQFSVDGEVVGWVAETGIRYGEVPQSVSKTGTPVSNAYDFGVWNDYEAGNTRVTGLSAFSGKQLEVIKEVISSSGVKWVQFSADGEVIGWVAETGIQYGEIPQTVSKLGTPVANVYDFGVWNDYEAGNTRVTELSAFSGKQLEVIKEVVSLNGVKWVQFSADGEVIGWVAETSIQYGEIPQTISKLGTPVQNAYDFGVWNDYEQNREKVAGLSEFSGQQLEITKEVESSSGEALVQFSLDGEEVGWVAETGIQYGEIPQTISKLGTPVTNAYDFGVWNDYEQNRERVAGLSEFFGQQLEITKEVESTTGEKLVQFSLDGEEIGWVAETGIQYGEIPKIVSKQGTPVPNAADFGVWNNYEAGNTKITGLSDFSGKEVEITKEAFSSDGVKWVQISIEGTEIGWVVESAIQ</sequence>
<dbReference type="InterPro" id="IPR036505">
    <property type="entry name" value="Amidase/PGRP_sf"/>
</dbReference>
<dbReference type="PROSITE" id="PS51780">
    <property type="entry name" value="GW"/>
    <property type="match status" value="3"/>
</dbReference>
<dbReference type="RefSeq" id="WP_058918875.1">
    <property type="nucleotide sequence ID" value="NZ_JBHSQC010000004.1"/>
</dbReference>
<keyword evidence="3" id="KW-0677">Repeat</keyword>
<organism evidence="6 7">
    <name type="scientific">Carnobacterium antarcticum</name>
    <dbReference type="NCBI Taxonomy" id="2126436"/>
    <lineage>
        <taxon>Bacteria</taxon>
        <taxon>Bacillati</taxon>
        <taxon>Bacillota</taxon>
        <taxon>Bacilli</taxon>
        <taxon>Lactobacillales</taxon>
        <taxon>Carnobacteriaceae</taxon>
        <taxon>Carnobacterium</taxon>
    </lineage>
</organism>
<dbReference type="InterPro" id="IPR002502">
    <property type="entry name" value="Amidase_domain"/>
</dbReference>
<evidence type="ECO:0000256" key="4">
    <source>
        <dbReference type="SAM" id="SignalP"/>
    </source>
</evidence>
<evidence type="ECO:0000256" key="3">
    <source>
        <dbReference type="ARBA" id="ARBA00022737"/>
    </source>
</evidence>
<name>A0ABW4NM39_9LACT</name>
<dbReference type="Gene3D" id="2.30.30.170">
    <property type="match status" value="11"/>
</dbReference>
<feature type="domain" description="GW" evidence="5">
    <location>
        <begin position="387"/>
        <end position="465"/>
    </location>
</feature>
<dbReference type="NCBIfam" id="NF033202">
    <property type="entry name" value="GW_glycos_SH3"/>
    <property type="match status" value="1"/>
</dbReference>
<dbReference type="InterPro" id="IPR038200">
    <property type="entry name" value="GW_dom_sf"/>
</dbReference>
<comment type="similarity">
    <text evidence="1">In the N-terminal section; belongs to the N-acetylmuramoyl-L-alanine amidase 2 family.</text>
</comment>
<dbReference type="InterPro" id="IPR025987">
    <property type="entry name" value="GW_dom"/>
</dbReference>
<dbReference type="SMART" id="SM00644">
    <property type="entry name" value="Ami_2"/>
    <property type="match status" value="1"/>
</dbReference>
<feature type="domain" description="GW" evidence="5">
    <location>
        <begin position="1011"/>
        <end position="1085"/>
    </location>
</feature>
<feature type="chain" id="PRO_5045576076" evidence="4">
    <location>
        <begin position="31"/>
        <end position="1085"/>
    </location>
</feature>
<dbReference type="SUPFAM" id="SSF55846">
    <property type="entry name" value="N-acetylmuramoyl-L-alanine amidase-like"/>
    <property type="match status" value="1"/>
</dbReference>
<feature type="signal peptide" evidence="4">
    <location>
        <begin position="1"/>
        <end position="30"/>
    </location>
</feature>
<dbReference type="Gene3D" id="3.40.80.10">
    <property type="entry name" value="Peptidoglycan recognition protein-like"/>
    <property type="match status" value="1"/>
</dbReference>
<comment type="caution">
    <text evidence="6">The sequence shown here is derived from an EMBL/GenBank/DDBJ whole genome shotgun (WGS) entry which is preliminary data.</text>
</comment>
<evidence type="ECO:0000256" key="1">
    <source>
        <dbReference type="ARBA" id="ARBA00006088"/>
    </source>
</evidence>
<evidence type="ECO:0000313" key="6">
    <source>
        <dbReference type="EMBL" id="MFD1799183.1"/>
    </source>
</evidence>
<dbReference type="EMBL" id="JBHUFF010000009">
    <property type="protein sequence ID" value="MFD1799183.1"/>
    <property type="molecule type" value="Genomic_DNA"/>
</dbReference>
<protein>
    <submittedName>
        <fullName evidence="6">GW domain-containing glycosaminoglycan-binding protein</fullName>
    </submittedName>
</protein>
<proteinExistence type="inferred from homology"/>
<dbReference type="SUPFAM" id="SSF82057">
    <property type="entry name" value="Prokaryotic SH3-related domain"/>
    <property type="match status" value="11"/>
</dbReference>